<name>A0A5B7KFR1_PORTR</name>
<proteinExistence type="predicted"/>
<organism evidence="2 3">
    <name type="scientific">Portunus trituberculatus</name>
    <name type="common">Swimming crab</name>
    <name type="synonym">Neptunus trituberculatus</name>
    <dbReference type="NCBI Taxonomy" id="210409"/>
    <lineage>
        <taxon>Eukaryota</taxon>
        <taxon>Metazoa</taxon>
        <taxon>Ecdysozoa</taxon>
        <taxon>Arthropoda</taxon>
        <taxon>Crustacea</taxon>
        <taxon>Multicrustacea</taxon>
        <taxon>Malacostraca</taxon>
        <taxon>Eumalacostraca</taxon>
        <taxon>Eucarida</taxon>
        <taxon>Decapoda</taxon>
        <taxon>Pleocyemata</taxon>
        <taxon>Brachyura</taxon>
        <taxon>Eubrachyura</taxon>
        <taxon>Portunoidea</taxon>
        <taxon>Portunidae</taxon>
        <taxon>Portuninae</taxon>
        <taxon>Portunus</taxon>
    </lineage>
</organism>
<dbReference type="AlphaFoldDB" id="A0A5B7KFR1"/>
<feature type="region of interest" description="Disordered" evidence="1">
    <location>
        <begin position="19"/>
        <end position="44"/>
    </location>
</feature>
<evidence type="ECO:0000256" key="1">
    <source>
        <dbReference type="SAM" id="MobiDB-lite"/>
    </source>
</evidence>
<evidence type="ECO:0000313" key="2">
    <source>
        <dbReference type="EMBL" id="MPD03929.1"/>
    </source>
</evidence>
<accession>A0A5B7KFR1</accession>
<gene>
    <name evidence="2" type="ORF">E2C01_099588</name>
</gene>
<feature type="compositionally biased region" description="Basic and acidic residues" evidence="1">
    <location>
        <begin position="33"/>
        <end position="44"/>
    </location>
</feature>
<protein>
    <submittedName>
        <fullName evidence="2">Uncharacterized protein</fullName>
    </submittedName>
</protein>
<keyword evidence="3" id="KW-1185">Reference proteome</keyword>
<dbReference type="EMBL" id="VSRR010138650">
    <property type="protein sequence ID" value="MPD03929.1"/>
    <property type="molecule type" value="Genomic_DNA"/>
</dbReference>
<reference evidence="2 3" key="1">
    <citation type="submission" date="2019-05" db="EMBL/GenBank/DDBJ databases">
        <title>Another draft genome of Portunus trituberculatus and its Hox gene families provides insights of decapod evolution.</title>
        <authorList>
            <person name="Jeong J.-H."/>
            <person name="Song I."/>
            <person name="Kim S."/>
            <person name="Choi T."/>
            <person name="Kim D."/>
            <person name="Ryu S."/>
            <person name="Kim W."/>
        </authorList>
    </citation>
    <scope>NUCLEOTIDE SEQUENCE [LARGE SCALE GENOMIC DNA]</scope>
    <source>
        <tissue evidence="2">Muscle</tissue>
    </source>
</reference>
<comment type="caution">
    <text evidence="2">The sequence shown here is derived from an EMBL/GenBank/DDBJ whole genome shotgun (WGS) entry which is preliminary data.</text>
</comment>
<evidence type="ECO:0000313" key="3">
    <source>
        <dbReference type="Proteomes" id="UP000324222"/>
    </source>
</evidence>
<dbReference type="Proteomes" id="UP000324222">
    <property type="component" value="Unassembled WGS sequence"/>
</dbReference>
<sequence length="73" mass="8433">MKRQHLPIEQRCTGYPAPKLRQYEHSGAQRRHMPGDRQRDRDSRIDVAPGNLWEAVSCQHRIHGDSLCICLGV</sequence>